<dbReference type="PROSITE" id="PS00018">
    <property type="entry name" value="EF_HAND_1"/>
    <property type="match status" value="1"/>
</dbReference>
<evidence type="ECO:0000259" key="2">
    <source>
        <dbReference type="PROSITE" id="PS50222"/>
    </source>
</evidence>
<dbReference type="InterPro" id="IPR018247">
    <property type="entry name" value="EF_Hand_1_Ca_BS"/>
</dbReference>
<dbReference type="Pfam" id="PF13202">
    <property type="entry name" value="EF-hand_5"/>
    <property type="match status" value="2"/>
</dbReference>
<feature type="domain" description="EF-hand" evidence="2">
    <location>
        <begin position="41"/>
        <end position="76"/>
    </location>
</feature>
<protein>
    <submittedName>
        <fullName evidence="3">EF-hand domain-containing protein</fullName>
    </submittedName>
</protein>
<sequence>MISGLGSSISSMASSLFARLDTKSQGYIEKTDLQSAFEQISGASDADEIFSALDGDSDGKLTESELTSSLTKLAEELDNQFNAMRMSGAMAGMGGPGAAGGMPPPPPQDDEGFTQDELSAQLEEIGSTDSKRSSLISSIVENFDQADTDGNGKVSHSEAMAFEQESGAGGSDSTQASGNNEFAVMLRMMQLAQAYGAFGQSTETASVSEVA</sequence>
<feature type="compositionally biased region" description="Gly residues" evidence="1">
    <location>
        <begin position="91"/>
        <end position="100"/>
    </location>
</feature>
<dbReference type="SUPFAM" id="SSF47473">
    <property type="entry name" value="EF-hand"/>
    <property type="match status" value="1"/>
</dbReference>
<dbReference type="Proteomes" id="UP000778523">
    <property type="component" value="Unassembled WGS sequence"/>
</dbReference>
<organism evidence="3 4">
    <name type="scientific">Uliginosibacterium aquaticum</name>
    <dbReference type="NCBI Taxonomy" id="2731212"/>
    <lineage>
        <taxon>Bacteria</taxon>
        <taxon>Pseudomonadati</taxon>
        <taxon>Pseudomonadota</taxon>
        <taxon>Betaproteobacteria</taxon>
        <taxon>Rhodocyclales</taxon>
        <taxon>Zoogloeaceae</taxon>
        <taxon>Uliginosibacterium</taxon>
    </lineage>
</organism>
<gene>
    <name evidence="3" type="ORF">HJ583_010020</name>
</gene>
<name>A0ABX2IMU5_9RHOO</name>
<dbReference type="SMART" id="SM00054">
    <property type="entry name" value="EFh"/>
    <property type="match status" value="2"/>
</dbReference>
<dbReference type="InterPro" id="IPR002048">
    <property type="entry name" value="EF_hand_dom"/>
</dbReference>
<feature type="region of interest" description="Disordered" evidence="1">
    <location>
        <begin position="87"/>
        <end position="113"/>
    </location>
</feature>
<accession>A0ABX2IMU5</accession>
<evidence type="ECO:0000313" key="3">
    <source>
        <dbReference type="EMBL" id="NSL55360.1"/>
    </source>
</evidence>
<proteinExistence type="predicted"/>
<evidence type="ECO:0000256" key="1">
    <source>
        <dbReference type="SAM" id="MobiDB-lite"/>
    </source>
</evidence>
<reference evidence="3 4" key="1">
    <citation type="submission" date="2020-06" db="EMBL/GenBank/DDBJ databases">
        <title>Draft genome of Uliginosibacterium sp. IMCC34675.</title>
        <authorList>
            <person name="Song J."/>
        </authorList>
    </citation>
    <scope>NUCLEOTIDE SEQUENCE [LARGE SCALE GENOMIC DNA]</scope>
    <source>
        <strain evidence="3 4">IMCC34675</strain>
    </source>
</reference>
<dbReference type="Gene3D" id="1.10.238.10">
    <property type="entry name" value="EF-hand"/>
    <property type="match status" value="2"/>
</dbReference>
<dbReference type="RefSeq" id="WP_170021780.1">
    <property type="nucleotide sequence ID" value="NZ_JABCSC020000002.1"/>
</dbReference>
<dbReference type="EMBL" id="JABCSC020000002">
    <property type="protein sequence ID" value="NSL55360.1"/>
    <property type="molecule type" value="Genomic_DNA"/>
</dbReference>
<dbReference type="InterPro" id="IPR011992">
    <property type="entry name" value="EF-hand-dom_pair"/>
</dbReference>
<keyword evidence="4" id="KW-1185">Reference proteome</keyword>
<evidence type="ECO:0000313" key="4">
    <source>
        <dbReference type="Proteomes" id="UP000778523"/>
    </source>
</evidence>
<comment type="caution">
    <text evidence="3">The sequence shown here is derived from an EMBL/GenBank/DDBJ whole genome shotgun (WGS) entry which is preliminary data.</text>
</comment>
<dbReference type="PROSITE" id="PS50222">
    <property type="entry name" value="EF_HAND_2"/>
    <property type="match status" value="1"/>
</dbReference>